<dbReference type="AlphaFoldDB" id="A0A024H0Y8"/>
<name>A0A024H0Y8_9MICC</name>
<reference evidence="2" key="1">
    <citation type="journal article" date="2014" name="Genome Announc.">
        <title>Genome Sequence of Arthrobacter siccitolerans 4J27, a Xeroprotectant-Producing Desiccation-Tolerant Microorganism.</title>
        <authorList>
            <person name="Manzanera M."/>
            <person name="Santa-Cruz-Calvo L."/>
            <person name="Vilchez J.I."/>
            <person name="Garcia-Fontana C."/>
            <person name="Silva-Castro G.A."/>
            <person name="Calvo C."/>
            <person name="Gonzalez-Lopez J."/>
        </authorList>
    </citation>
    <scope>NUCLEOTIDE SEQUENCE [LARGE SCALE GENOMIC DNA]</scope>
    <source>
        <strain evidence="2">4J27</strain>
    </source>
</reference>
<protein>
    <submittedName>
        <fullName evidence="1">Uncharacterized protein</fullName>
    </submittedName>
</protein>
<dbReference type="EMBL" id="CAQI01000036">
    <property type="protein sequence ID" value="CCQ45396.1"/>
    <property type="molecule type" value="Genomic_DNA"/>
</dbReference>
<evidence type="ECO:0000313" key="2">
    <source>
        <dbReference type="Proteomes" id="UP000035722"/>
    </source>
</evidence>
<keyword evidence="2" id="KW-1185">Reference proteome</keyword>
<accession>A0A024H0Y8</accession>
<dbReference type="RefSeq" id="WP_050054393.1">
    <property type="nucleotide sequence ID" value="NZ_CAQI01000036.1"/>
</dbReference>
<proteinExistence type="predicted"/>
<gene>
    <name evidence="1" type="ORF">ARTSIC4J27_1337</name>
</gene>
<comment type="caution">
    <text evidence="1">The sequence shown here is derived from an EMBL/GenBank/DDBJ whole genome shotgun (WGS) entry which is preliminary data.</text>
</comment>
<organism evidence="1 2">
    <name type="scientific">Pseudarthrobacter siccitolerans</name>
    <dbReference type="NCBI Taxonomy" id="861266"/>
    <lineage>
        <taxon>Bacteria</taxon>
        <taxon>Bacillati</taxon>
        <taxon>Actinomycetota</taxon>
        <taxon>Actinomycetes</taxon>
        <taxon>Micrococcales</taxon>
        <taxon>Micrococcaceae</taxon>
        <taxon>Pseudarthrobacter</taxon>
    </lineage>
</organism>
<evidence type="ECO:0000313" key="1">
    <source>
        <dbReference type="EMBL" id="CCQ45396.1"/>
    </source>
</evidence>
<dbReference type="OrthoDB" id="4938412at2"/>
<dbReference type="STRING" id="861266.ARTSIC4J27_1337"/>
<sequence length="135" mass="14724">MDLSLESAKSSVMSAEQEIVALLPPDAVLSTFAHDTSSLMSCDGDRKKWVGDAVADLMPGVDRDAFLDKVAAEIGNRSGWKVSEDKTLDGDRSLGLLHEDGTHLMVAFQEAPESLRIAGYSGCFNFPEYEYGEEY</sequence>
<dbReference type="Proteomes" id="UP000035722">
    <property type="component" value="Unassembled WGS sequence"/>
</dbReference>